<dbReference type="Gene3D" id="2.40.10.120">
    <property type="match status" value="1"/>
</dbReference>
<evidence type="ECO:0000313" key="2">
    <source>
        <dbReference type="Proteomes" id="UP000886748"/>
    </source>
</evidence>
<dbReference type="InterPro" id="IPR001940">
    <property type="entry name" value="Peptidase_S1C"/>
</dbReference>
<dbReference type="GO" id="GO:0004252">
    <property type="term" value="F:serine-type endopeptidase activity"/>
    <property type="evidence" value="ECO:0007669"/>
    <property type="project" value="InterPro"/>
</dbReference>
<accession>A0A9D1N1D4</accession>
<proteinExistence type="predicted"/>
<comment type="caution">
    <text evidence="1">The sequence shown here is derived from an EMBL/GenBank/DDBJ whole genome shotgun (WGS) entry which is preliminary data.</text>
</comment>
<dbReference type="AlphaFoldDB" id="A0A9D1N1D4"/>
<organism evidence="1 2">
    <name type="scientific">Candidatus Limenecus avicola</name>
    <dbReference type="NCBI Taxonomy" id="2840847"/>
    <lineage>
        <taxon>Bacteria</taxon>
        <taxon>Bacillati</taxon>
        <taxon>Bacillota</taxon>
        <taxon>Clostridia</taxon>
        <taxon>Eubacteriales</taxon>
        <taxon>Clostridiaceae</taxon>
        <taxon>Clostridiaceae incertae sedis</taxon>
        <taxon>Candidatus Limenecus</taxon>
    </lineage>
</organism>
<reference evidence="1" key="2">
    <citation type="journal article" date="2021" name="PeerJ">
        <title>Extensive microbial diversity within the chicken gut microbiome revealed by metagenomics and culture.</title>
        <authorList>
            <person name="Gilroy R."/>
            <person name="Ravi A."/>
            <person name="Getino M."/>
            <person name="Pursley I."/>
            <person name="Horton D.L."/>
            <person name="Alikhan N.F."/>
            <person name="Baker D."/>
            <person name="Gharbi K."/>
            <person name="Hall N."/>
            <person name="Watson M."/>
            <person name="Adriaenssens E.M."/>
            <person name="Foster-Nyarko E."/>
            <person name="Jarju S."/>
            <person name="Secka A."/>
            <person name="Antonio M."/>
            <person name="Oren A."/>
            <person name="Chaudhuri R.R."/>
            <person name="La Ragione R."/>
            <person name="Hildebrand F."/>
            <person name="Pallen M.J."/>
        </authorList>
    </citation>
    <scope>NUCLEOTIDE SEQUENCE</scope>
    <source>
        <strain evidence="1">CHK154-7741</strain>
    </source>
</reference>
<sequence>MRKFVVTALSLAVMMGTSVQMGYCGILDGNRYDEDTTISQIYEKMSPAIVLIEADVKEGISSGTGCIIDPKGIILTSSHVVTEAPSIQVTISTGEVFKGEILSVMGKDNDLALIKINAKKPLPVIELGDSEKVKVGQKVLAIGNPFGFNGTLTTGIVSRIDYTKNKIQTDAAINPGNSGGPIINIHGEVIGISQSIYNPDNNISNIGIGFAVPINEAKNFIKLSMSNSKTSKTAN</sequence>
<dbReference type="InterPro" id="IPR009003">
    <property type="entry name" value="Peptidase_S1_PA"/>
</dbReference>
<dbReference type="PANTHER" id="PTHR22939:SF129">
    <property type="entry name" value="SERINE PROTEASE HTRA2, MITOCHONDRIAL"/>
    <property type="match status" value="1"/>
</dbReference>
<dbReference type="PANTHER" id="PTHR22939">
    <property type="entry name" value="SERINE PROTEASE FAMILY S1C HTRA-RELATED"/>
    <property type="match status" value="1"/>
</dbReference>
<dbReference type="Proteomes" id="UP000886748">
    <property type="component" value="Unassembled WGS sequence"/>
</dbReference>
<dbReference type="EMBL" id="DVOD01000052">
    <property type="protein sequence ID" value="HIU92883.1"/>
    <property type="molecule type" value="Genomic_DNA"/>
</dbReference>
<reference evidence="1" key="1">
    <citation type="submission" date="2020-10" db="EMBL/GenBank/DDBJ databases">
        <authorList>
            <person name="Gilroy R."/>
        </authorList>
    </citation>
    <scope>NUCLEOTIDE SEQUENCE</scope>
    <source>
        <strain evidence="1">CHK154-7741</strain>
    </source>
</reference>
<dbReference type="SUPFAM" id="SSF50494">
    <property type="entry name" value="Trypsin-like serine proteases"/>
    <property type="match status" value="1"/>
</dbReference>
<evidence type="ECO:0000313" key="1">
    <source>
        <dbReference type="EMBL" id="HIU92883.1"/>
    </source>
</evidence>
<gene>
    <name evidence="1" type="ORF">IAD26_07110</name>
</gene>
<dbReference type="PRINTS" id="PR00834">
    <property type="entry name" value="PROTEASES2C"/>
</dbReference>
<name>A0A9D1N1D4_9CLOT</name>
<protein>
    <submittedName>
        <fullName evidence="1">Trypsin-like peptidase domain-containing protein</fullName>
    </submittedName>
</protein>
<dbReference type="Pfam" id="PF13365">
    <property type="entry name" value="Trypsin_2"/>
    <property type="match status" value="1"/>
</dbReference>
<dbReference type="GO" id="GO:0006508">
    <property type="term" value="P:proteolysis"/>
    <property type="evidence" value="ECO:0007669"/>
    <property type="project" value="InterPro"/>
</dbReference>